<dbReference type="Proteomes" id="UP000198990">
    <property type="component" value="Unassembled WGS sequence"/>
</dbReference>
<dbReference type="SUPFAM" id="SSF52218">
    <property type="entry name" value="Flavoproteins"/>
    <property type="match status" value="1"/>
</dbReference>
<sequence>MKRFKKILLIMLGFMVAFFLFLMWYQYNYSMDVVAPYTINTPTLEKKLLIATQGSEFKNKVTGGIVDHFKADSVYIEVVDISSLPTIDPRKYNALVIIHTWENWKPPITVQTFIEKYPEFSNKIVVLTTSGEGSYKMEGVDAITGESKIADAPLFVDTIIERLNKILISKGN</sequence>
<keyword evidence="1" id="KW-1133">Transmembrane helix</keyword>
<feature type="transmembrane region" description="Helical" evidence="1">
    <location>
        <begin position="7"/>
        <end position="27"/>
    </location>
</feature>
<dbReference type="InterPro" id="IPR029039">
    <property type="entry name" value="Flavoprotein-like_sf"/>
</dbReference>
<keyword evidence="3" id="KW-1185">Reference proteome</keyword>
<organism evidence="2 3">
    <name type="scientific">Maribacter orientalis</name>
    <dbReference type="NCBI Taxonomy" id="228957"/>
    <lineage>
        <taxon>Bacteria</taxon>
        <taxon>Pseudomonadati</taxon>
        <taxon>Bacteroidota</taxon>
        <taxon>Flavobacteriia</taxon>
        <taxon>Flavobacteriales</taxon>
        <taxon>Flavobacteriaceae</taxon>
        <taxon>Maribacter</taxon>
    </lineage>
</organism>
<proteinExistence type="predicted"/>
<reference evidence="3" key="1">
    <citation type="submission" date="2016-10" db="EMBL/GenBank/DDBJ databases">
        <authorList>
            <person name="Varghese N."/>
            <person name="Submissions S."/>
        </authorList>
    </citation>
    <scope>NUCLEOTIDE SEQUENCE [LARGE SCALE GENOMIC DNA]</scope>
    <source>
        <strain evidence="3">DSM 16471</strain>
    </source>
</reference>
<dbReference type="AlphaFoldDB" id="A0A1H7NXX5"/>
<accession>A0A1H7NXX5</accession>
<evidence type="ECO:0000256" key="1">
    <source>
        <dbReference type="SAM" id="Phobius"/>
    </source>
</evidence>
<keyword evidence="1" id="KW-0472">Membrane</keyword>
<protein>
    <recommendedName>
        <fullName evidence="4">Flavodoxin</fullName>
    </recommendedName>
</protein>
<evidence type="ECO:0008006" key="4">
    <source>
        <dbReference type="Google" id="ProtNLM"/>
    </source>
</evidence>
<evidence type="ECO:0000313" key="3">
    <source>
        <dbReference type="Proteomes" id="UP000198990"/>
    </source>
</evidence>
<dbReference type="EMBL" id="FNZN01000003">
    <property type="protein sequence ID" value="SEL28104.1"/>
    <property type="molecule type" value="Genomic_DNA"/>
</dbReference>
<dbReference type="OrthoDB" id="982714at2"/>
<dbReference type="RefSeq" id="WP_143057799.1">
    <property type="nucleotide sequence ID" value="NZ_FNZN01000003.1"/>
</dbReference>
<dbReference type="STRING" id="228957.SAMN04488008_103300"/>
<gene>
    <name evidence="2" type="ORF">SAMN04488008_103300</name>
</gene>
<evidence type="ECO:0000313" key="2">
    <source>
        <dbReference type="EMBL" id="SEL28104.1"/>
    </source>
</evidence>
<keyword evidence="1" id="KW-0812">Transmembrane</keyword>
<name>A0A1H7NXX5_9FLAO</name>